<comment type="caution">
    <text evidence="2">The sequence shown here is derived from an EMBL/GenBank/DDBJ whole genome shotgun (WGS) entry which is preliminary data.</text>
</comment>
<sequence>MTSSPQDYKASARSVQRSSQELLSRLRDERLAKKPRKTPLADADAFASATLPAPASAPEPDPSPAPILASAAVLAPPGASEDLAFALAEEGPPPAPAEHQPDRVNSEPISSQADLARDPPPILSRERIFQAIADVVARTPLAEALLTLLEETKPADVVSDEPVPVAAEPAVTIVADPASPKAPTSLEHLTMIGPGLRWRLSQLGVTSLDDLVAVDHAELKAQLGEIGRLVNLTTWVNAARLILAEGES</sequence>
<dbReference type="AlphaFoldDB" id="A0A2S6MZK6"/>
<feature type="compositionally biased region" description="Low complexity" evidence="1">
    <location>
        <begin position="38"/>
        <end position="54"/>
    </location>
</feature>
<evidence type="ECO:0000256" key="1">
    <source>
        <dbReference type="SAM" id="MobiDB-lite"/>
    </source>
</evidence>
<name>A0A2S6MZK6_9HYPH</name>
<organism evidence="2 3">
    <name type="scientific">Rhodoblastus sphagnicola</name>
    <dbReference type="NCBI Taxonomy" id="333368"/>
    <lineage>
        <taxon>Bacteria</taxon>
        <taxon>Pseudomonadati</taxon>
        <taxon>Pseudomonadota</taxon>
        <taxon>Alphaproteobacteria</taxon>
        <taxon>Hyphomicrobiales</taxon>
        <taxon>Rhodoblastaceae</taxon>
        <taxon>Rhodoblastus</taxon>
    </lineage>
</organism>
<reference evidence="2 3" key="1">
    <citation type="journal article" date="2018" name="Arch. Microbiol.">
        <title>New insights into the metabolic potential of the phototrophic purple bacterium Rhodopila globiformis DSM 161(T) from its draft genome sequence and evidence for a vanadium-dependent nitrogenase.</title>
        <authorList>
            <person name="Imhoff J.F."/>
            <person name="Rahn T."/>
            <person name="Kunzel S."/>
            <person name="Neulinger S.C."/>
        </authorList>
    </citation>
    <scope>NUCLEOTIDE SEQUENCE [LARGE SCALE GENOMIC DNA]</scope>
    <source>
        <strain evidence="2 3">DSM 16996</strain>
    </source>
</reference>
<feature type="region of interest" description="Disordered" evidence="1">
    <location>
        <begin position="89"/>
        <end position="118"/>
    </location>
</feature>
<gene>
    <name evidence="2" type="ORF">CCR94_19175</name>
</gene>
<dbReference type="RefSeq" id="WP_146090105.1">
    <property type="nucleotide sequence ID" value="NZ_JACIGC010000035.1"/>
</dbReference>
<dbReference type="Proteomes" id="UP000239089">
    <property type="component" value="Unassembled WGS sequence"/>
</dbReference>
<feature type="compositionally biased region" description="Pro residues" evidence="1">
    <location>
        <begin position="55"/>
        <end position="65"/>
    </location>
</feature>
<feature type="region of interest" description="Disordered" evidence="1">
    <location>
        <begin position="1"/>
        <end position="67"/>
    </location>
</feature>
<evidence type="ECO:0000313" key="3">
    <source>
        <dbReference type="Proteomes" id="UP000239089"/>
    </source>
</evidence>
<protein>
    <recommendedName>
        <fullName evidence="4">DUF4332 domain-containing protein</fullName>
    </recommendedName>
</protein>
<keyword evidence="3" id="KW-1185">Reference proteome</keyword>
<feature type="compositionally biased region" description="Polar residues" evidence="1">
    <location>
        <begin position="13"/>
        <end position="22"/>
    </location>
</feature>
<proteinExistence type="predicted"/>
<dbReference type="OrthoDB" id="7874352at2"/>
<evidence type="ECO:0008006" key="4">
    <source>
        <dbReference type="Google" id="ProtNLM"/>
    </source>
</evidence>
<evidence type="ECO:0000313" key="2">
    <source>
        <dbReference type="EMBL" id="PPQ27789.1"/>
    </source>
</evidence>
<accession>A0A2S6MZK6</accession>
<dbReference type="EMBL" id="NHSJ01000120">
    <property type="protein sequence ID" value="PPQ27789.1"/>
    <property type="molecule type" value="Genomic_DNA"/>
</dbReference>